<dbReference type="OrthoDB" id="3830856at2"/>
<evidence type="ECO:0000313" key="2">
    <source>
        <dbReference type="Proteomes" id="UP000316406"/>
    </source>
</evidence>
<organism evidence="1 2">
    <name type="scientific">Brevibacterium aurantiacum</name>
    <dbReference type="NCBI Taxonomy" id="273384"/>
    <lineage>
        <taxon>Bacteria</taxon>
        <taxon>Bacillati</taxon>
        <taxon>Actinomycetota</taxon>
        <taxon>Actinomycetes</taxon>
        <taxon>Micrococcales</taxon>
        <taxon>Brevibacteriaceae</taxon>
        <taxon>Brevibacterium</taxon>
    </lineage>
</organism>
<protein>
    <recommendedName>
        <fullName evidence="3">Bacteriophage Mu GpT domain-containing protein</fullName>
    </recommendedName>
</protein>
<dbReference type="RefSeq" id="WP_143924200.1">
    <property type="nucleotide sequence ID" value="NZ_VLTK01000015.1"/>
</dbReference>
<keyword evidence="2" id="KW-1185">Reference proteome</keyword>
<evidence type="ECO:0008006" key="3">
    <source>
        <dbReference type="Google" id="ProtNLM"/>
    </source>
</evidence>
<sequence length="365" mass="40491">MELDLLAEAEFRTAPNMKQKVLSAAKLFNEAQKGTNLALAQFREAMSTSDFPILLSKGFEVEAIQAQKDAVKEYEAFAIEKKVPDFRPKKLRDLFGNTEFDPVGEGEEYKADTLDELEVEYKVGKFGRRFGYTWELALSGDFTDMADFPRRLGNGATERSNRNVFETFVSETGPRADFFAAVDNKPLSPENLQAAVESFALKEDHRGDLVDTTGLVLLVPPSMQIEANRIINADVLKLKVTEGTKETTTEMQNPFRGLVTVQVAKWLVKIDKSDKRAKTWYLLANKSSDHPAVIHSQLIGHENVDIRTKRDQGNRVGGGEIPFEEGSYHDDTIDFRGRSVDGAAKGLQDVDGKALVAYASTGTAA</sequence>
<dbReference type="EMBL" id="VLTK01000015">
    <property type="protein sequence ID" value="TSI12636.1"/>
    <property type="molecule type" value="Genomic_DNA"/>
</dbReference>
<dbReference type="Pfam" id="PF25209">
    <property type="entry name" value="Phage_capsid_4"/>
    <property type="match status" value="1"/>
</dbReference>
<name>A0A556C5P4_BREAU</name>
<dbReference type="AlphaFoldDB" id="A0A556C5P4"/>
<evidence type="ECO:0000313" key="1">
    <source>
        <dbReference type="EMBL" id="TSI12636.1"/>
    </source>
</evidence>
<accession>A0A556C5P4</accession>
<gene>
    <name evidence="1" type="ORF">FO013_19365</name>
</gene>
<comment type="caution">
    <text evidence="1">The sequence shown here is derived from an EMBL/GenBank/DDBJ whole genome shotgun (WGS) entry which is preliminary data.</text>
</comment>
<reference evidence="1 2" key="1">
    <citation type="submission" date="2019-07" db="EMBL/GenBank/DDBJ databases">
        <title>Draft genome sequence of Brevibacterium aurantiacum XU54 isolated from Xinjiang China.</title>
        <authorList>
            <person name="Xu X."/>
        </authorList>
    </citation>
    <scope>NUCLEOTIDE SEQUENCE [LARGE SCALE GENOMIC DNA]</scope>
    <source>
        <strain evidence="1 2">XU54</strain>
    </source>
</reference>
<proteinExistence type="predicted"/>
<dbReference type="Proteomes" id="UP000316406">
    <property type="component" value="Unassembled WGS sequence"/>
</dbReference>